<evidence type="ECO:0000256" key="1">
    <source>
        <dbReference type="ARBA" id="ARBA00022741"/>
    </source>
</evidence>
<dbReference type="GO" id="GO:0005524">
    <property type="term" value="F:ATP binding"/>
    <property type="evidence" value="ECO:0007669"/>
    <property type="project" value="UniProtKB-KW"/>
</dbReference>
<dbReference type="SUPFAM" id="SSF52540">
    <property type="entry name" value="P-loop containing nucleoside triphosphate hydrolases"/>
    <property type="match status" value="1"/>
</dbReference>
<feature type="domain" description="ABC transporter" evidence="3">
    <location>
        <begin position="22"/>
        <end position="238"/>
    </location>
</feature>
<reference evidence="4" key="1">
    <citation type="journal article" date="2020" name="mSystems">
        <title>Genome- and Community-Level Interaction Insights into Carbon Utilization and Element Cycling Functions of Hydrothermarchaeota in Hydrothermal Sediment.</title>
        <authorList>
            <person name="Zhou Z."/>
            <person name="Liu Y."/>
            <person name="Xu W."/>
            <person name="Pan J."/>
            <person name="Luo Z.H."/>
            <person name="Li M."/>
        </authorList>
    </citation>
    <scope>NUCLEOTIDE SEQUENCE [LARGE SCALE GENOMIC DNA]</scope>
    <source>
        <strain evidence="4">SpSt-735</strain>
    </source>
</reference>
<name>A0A7C4B9W3_THEPE</name>
<dbReference type="EMBL" id="DTFI01000126">
    <property type="protein sequence ID" value="HGI43801.1"/>
    <property type="molecule type" value="Genomic_DNA"/>
</dbReference>
<dbReference type="GO" id="GO:0005886">
    <property type="term" value="C:plasma membrane"/>
    <property type="evidence" value="ECO:0007669"/>
    <property type="project" value="TreeGrafter"/>
</dbReference>
<comment type="caution">
    <text evidence="4">The sequence shown here is derived from an EMBL/GenBank/DDBJ whole genome shotgun (WGS) entry which is preliminary data.</text>
</comment>
<evidence type="ECO:0000259" key="3">
    <source>
        <dbReference type="PROSITE" id="PS50893"/>
    </source>
</evidence>
<dbReference type="InterPro" id="IPR003593">
    <property type="entry name" value="AAA+_ATPase"/>
</dbReference>
<dbReference type="InterPro" id="IPR017871">
    <property type="entry name" value="ABC_transporter-like_CS"/>
</dbReference>
<keyword evidence="2 4" id="KW-0067">ATP-binding</keyword>
<dbReference type="PROSITE" id="PS50893">
    <property type="entry name" value="ABC_TRANSPORTER_2"/>
    <property type="match status" value="1"/>
</dbReference>
<dbReference type="Gene3D" id="3.40.50.300">
    <property type="entry name" value="P-loop containing nucleotide triphosphate hydrolases"/>
    <property type="match status" value="1"/>
</dbReference>
<dbReference type="AlphaFoldDB" id="A0A7C4B9W3"/>
<dbReference type="PANTHER" id="PTHR24220">
    <property type="entry name" value="IMPORT ATP-BINDING PROTEIN"/>
    <property type="match status" value="1"/>
</dbReference>
<dbReference type="GO" id="GO:0022857">
    <property type="term" value="F:transmembrane transporter activity"/>
    <property type="evidence" value="ECO:0007669"/>
    <property type="project" value="TreeGrafter"/>
</dbReference>
<dbReference type="GO" id="GO:0016887">
    <property type="term" value="F:ATP hydrolysis activity"/>
    <property type="evidence" value="ECO:0007669"/>
    <property type="project" value="InterPro"/>
</dbReference>
<dbReference type="InterPro" id="IPR015854">
    <property type="entry name" value="ABC_transpr_LolD-like"/>
</dbReference>
<sequence>MLWRRVQQRRELPPGEVALHVLELQGVHKTVGRDPVLRGVDLLLPSGAVVAARGRSGVGKTTLAKLAALLLRPDRGRVVFMGLDTHKLGDPEVSALRLRYIGYVDQECTLVEELTARENAELPLKLLGIGEEAREEALKEVFGALGLAGLEDRKPRELSGGQRQRVALARALVKRPKLLVADEPFAHLDDETAREAFEYVRLKADESGMAVLMTTTDLYTRMEVDEDYLLERGVLRRVA</sequence>
<evidence type="ECO:0000313" key="4">
    <source>
        <dbReference type="EMBL" id="HGI43801.1"/>
    </source>
</evidence>
<gene>
    <name evidence="4" type="ORF">ENV17_05410</name>
</gene>
<evidence type="ECO:0000256" key="2">
    <source>
        <dbReference type="ARBA" id="ARBA00022840"/>
    </source>
</evidence>
<dbReference type="SMART" id="SM00382">
    <property type="entry name" value="AAA"/>
    <property type="match status" value="1"/>
</dbReference>
<dbReference type="InterPro" id="IPR027417">
    <property type="entry name" value="P-loop_NTPase"/>
</dbReference>
<proteinExistence type="predicted"/>
<accession>A0A7C4B9W3</accession>
<keyword evidence="1" id="KW-0547">Nucleotide-binding</keyword>
<protein>
    <submittedName>
        <fullName evidence="4">ATP-binding cassette domain-containing protein</fullName>
    </submittedName>
</protein>
<organism evidence="4">
    <name type="scientific">Thermofilum pendens</name>
    <dbReference type="NCBI Taxonomy" id="2269"/>
    <lineage>
        <taxon>Archaea</taxon>
        <taxon>Thermoproteota</taxon>
        <taxon>Thermoprotei</taxon>
        <taxon>Thermofilales</taxon>
        <taxon>Thermofilaceae</taxon>
        <taxon>Thermofilum</taxon>
    </lineage>
</organism>
<dbReference type="PROSITE" id="PS00211">
    <property type="entry name" value="ABC_TRANSPORTER_1"/>
    <property type="match status" value="1"/>
</dbReference>
<dbReference type="Pfam" id="PF00005">
    <property type="entry name" value="ABC_tran"/>
    <property type="match status" value="1"/>
</dbReference>
<dbReference type="InterPro" id="IPR003439">
    <property type="entry name" value="ABC_transporter-like_ATP-bd"/>
</dbReference>